<evidence type="ECO:0000259" key="2">
    <source>
        <dbReference type="Pfam" id="PF01398"/>
    </source>
</evidence>
<dbReference type="Proteomes" id="UP000193467">
    <property type="component" value="Unassembled WGS sequence"/>
</dbReference>
<evidence type="ECO:0000313" key="4">
    <source>
        <dbReference type="EMBL" id="ORY65620.1"/>
    </source>
</evidence>
<feature type="domain" description="eIF3h C-terminal" evidence="3">
    <location>
        <begin position="220"/>
        <end position="281"/>
    </location>
</feature>
<dbReference type="GO" id="GO:0003743">
    <property type="term" value="F:translation initiation factor activity"/>
    <property type="evidence" value="ECO:0007669"/>
    <property type="project" value="InterPro"/>
</dbReference>
<evidence type="ECO:0008006" key="6">
    <source>
        <dbReference type="Google" id="ProtNLM"/>
    </source>
</evidence>
<dbReference type="Pfam" id="PF19445">
    <property type="entry name" value="eIF3h_C"/>
    <property type="match status" value="1"/>
</dbReference>
<dbReference type="STRING" id="106004.A0A1Y2E254"/>
<reference evidence="4 5" key="1">
    <citation type="submission" date="2016-07" db="EMBL/GenBank/DDBJ databases">
        <title>Pervasive Adenine N6-methylation of Active Genes in Fungi.</title>
        <authorList>
            <consortium name="DOE Joint Genome Institute"/>
            <person name="Mondo S.J."/>
            <person name="Dannebaum R.O."/>
            <person name="Kuo R.C."/>
            <person name="Labutti K."/>
            <person name="Haridas S."/>
            <person name="Kuo A."/>
            <person name="Salamov A."/>
            <person name="Ahrendt S.R."/>
            <person name="Lipzen A."/>
            <person name="Sullivan W."/>
            <person name="Andreopoulos W.B."/>
            <person name="Clum A."/>
            <person name="Lindquist E."/>
            <person name="Daum C."/>
            <person name="Ramamoorthy G.K."/>
            <person name="Gryganskyi A."/>
            <person name="Culley D."/>
            <person name="Magnuson J.K."/>
            <person name="James T.Y."/>
            <person name="O'Malley M.A."/>
            <person name="Stajich J.E."/>
            <person name="Spatafora J.W."/>
            <person name="Visel A."/>
            <person name="Grigoriev I.V."/>
        </authorList>
    </citation>
    <scope>NUCLEOTIDE SEQUENCE [LARGE SCALE GENOMIC DNA]</scope>
    <source>
        <strain evidence="4 5">62-1032</strain>
    </source>
</reference>
<organism evidence="4 5">
    <name type="scientific">Leucosporidium creatinivorum</name>
    <dbReference type="NCBI Taxonomy" id="106004"/>
    <lineage>
        <taxon>Eukaryota</taxon>
        <taxon>Fungi</taxon>
        <taxon>Dikarya</taxon>
        <taxon>Basidiomycota</taxon>
        <taxon>Pucciniomycotina</taxon>
        <taxon>Microbotryomycetes</taxon>
        <taxon>Leucosporidiales</taxon>
        <taxon>Leucosporidium</taxon>
    </lineage>
</organism>
<evidence type="ECO:0000256" key="1">
    <source>
        <dbReference type="SAM" id="MobiDB-lite"/>
    </source>
</evidence>
<feature type="domain" description="JAB1/MPN/MOV34 metalloenzyme" evidence="2">
    <location>
        <begin position="45"/>
        <end position="157"/>
    </location>
</feature>
<proteinExistence type="predicted"/>
<sequence length="442" mass="46032">MQSGKRLADIAAPAIEATPVEQPQVKKESAKQRARIEQGLAEVRVESIRVDGLALMKIIKHAREAHQIIPAPAGTSNATVTFNPAVGQLLGIDSNGVLDISNTFALPAGSLGVAQGDDSETRGVKAASKYTQQLLPRLADLNADASLVGFYTSTNNGQHLATAGFVDALLGAQMSGGGIGSGQAKATPVGRSAAKTPLQSGSGSKTGKGIALVYDLASANQGHVGLRAYRLTPNFVEAYRAGKFDTQSLIDNKLVPTNILEEVPVTIRTSPLLTAFLSTLVTPSSAPSAAPAFHSTSTLPSPRSTPLSATSAFDTLSLPTSTSQTTALPAPLTAPLTALLTSLDTHQAHLSTLSFQSRQLGRDRARLDTNPAVQRRRQENEQRAKEGLPLLPLLPEELALQEPSRLETMCALSGVEGAAKVLSEATGAALVRSYGSRAGTTA</sequence>
<dbReference type="InterPro" id="IPR000555">
    <property type="entry name" value="JAMM/MPN+_dom"/>
</dbReference>
<dbReference type="FunCoup" id="A0A1Y2E254">
    <property type="interactions" value="735"/>
</dbReference>
<feature type="region of interest" description="Disordered" evidence="1">
    <location>
        <begin position="287"/>
        <end position="310"/>
    </location>
</feature>
<evidence type="ECO:0000259" key="3">
    <source>
        <dbReference type="Pfam" id="PF19445"/>
    </source>
</evidence>
<dbReference type="GO" id="GO:0005852">
    <property type="term" value="C:eukaryotic translation initiation factor 3 complex"/>
    <property type="evidence" value="ECO:0007669"/>
    <property type="project" value="InterPro"/>
</dbReference>
<dbReference type="CDD" id="cd08065">
    <property type="entry name" value="MPN_eIF3h"/>
    <property type="match status" value="1"/>
</dbReference>
<dbReference type="InterPro" id="IPR045810">
    <property type="entry name" value="eIF3h_C"/>
</dbReference>
<dbReference type="InParanoid" id="A0A1Y2E254"/>
<name>A0A1Y2E254_9BASI</name>
<evidence type="ECO:0000313" key="5">
    <source>
        <dbReference type="Proteomes" id="UP000193467"/>
    </source>
</evidence>
<dbReference type="Pfam" id="PF01398">
    <property type="entry name" value="JAB"/>
    <property type="match status" value="1"/>
</dbReference>
<accession>A0A1Y2E254</accession>
<protein>
    <recommendedName>
        <fullName evidence="6">Eukaryotic translation initiation factor 3 subunit H</fullName>
    </recommendedName>
</protein>
<dbReference type="InterPro" id="IPR027524">
    <property type="entry name" value="eIF3h"/>
</dbReference>
<dbReference type="EMBL" id="MCGR01000064">
    <property type="protein sequence ID" value="ORY65620.1"/>
    <property type="molecule type" value="Genomic_DNA"/>
</dbReference>
<dbReference type="OrthoDB" id="10265695at2759"/>
<dbReference type="Gene3D" id="3.40.140.10">
    <property type="entry name" value="Cytidine Deaminase, domain 2"/>
    <property type="match status" value="1"/>
</dbReference>
<comment type="caution">
    <text evidence="4">The sequence shown here is derived from an EMBL/GenBank/DDBJ whole genome shotgun (WGS) entry which is preliminary data.</text>
</comment>
<keyword evidence="5" id="KW-1185">Reference proteome</keyword>
<dbReference type="GO" id="GO:0008237">
    <property type="term" value="F:metallopeptidase activity"/>
    <property type="evidence" value="ECO:0007669"/>
    <property type="project" value="InterPro"/>
</dbReference>
<gene>
    <name evidence="4" type="ORF">BCR35DRAFT_322361</name>
</gene>
<dbReference type="AlphaFoldDB" id="A0A1Y2E254"/>